<name>A0A2D1UAZ9_9SPHI</name>
<proteinExistence type="predicted"/>
<dbReference type="AlphaFoldDB" id="A0A2D1UAZ9"/>
<dbReference type="OrthoDB" id="1119476at2"/>
<organism evidence="1 2">
    <name type="scientific">Pedobacter ginsengisoli</name>
    <dbReference type="NCBI Taxonomy" id="363852"/>
    <lineage>
        <taxon>Bacteria</taxon>
        <taxon>Pseudomonadati</taxon>
        <taxon>Bacteroidota</taxon>
        <taxon>Sphingobacteriia</taxon>
        <taxon>Sphingobacteriales</taxon>
        <taxon>Sphingobacteriaceae</taxon>
        <taxon>Pedobacter</taxon>
    </lineage>
</organism>
<sequence length="145" mass="15951">MRNIFMIASVFIILLMNGCDRCDGIACVTGPPVFSVELIDSETGVNVFTSKKYDSKSIQLTDEANQAVYLNFISENNINIFNISIDSEKSRKIILKVGADVVIPMEVNIREGSGGCCTNYFIDEIKVIGYDVKASEKAGLIIIKI</sequence>
<gene>
    <name evidence="1" type="ORF">CPT03_20755</name>
</gene>
<accession>A0A2D1UAZ9</accession>
<dbReference type="RefSeq" id="WP_099440615.1">
    <property type="nucleotide sequence ID" value="NZ_CP024091.1"/>
</dbReference>
<dbReference type="KEGG" id="pgs:CPT03_20755"/>
<dbReference type="Proteomes" id="UP000223749">
    <property type="component" value="Chromosome"/>
</dbReference>
<dbReference type="EMBL" id="CP024091">
    <property type="protein sequence ID" value="ATP58721.1"/>
    <property type="molecule type" value="Genomic_DNA"/>
</dbReference>
<keyword evidence="2" id="KW-1185">Reference proteome</keyword>
<protein>
    <submittedName>
        <fullName evidence="1">Uncharacterized protein</fullName>
    </submittedName>
</protein>
<evidence type="ECO:0000313" key="1">
    <source>
        <dbReference type="EMBL" id="ATP58721.1"/>
    </source>
</evidence>
<evidence type="ECO:0000313" key="2">
    <source>
        <dbReference type="Proteomes" id="UP000223749"/>
    </source>
</evidence>
<reference evidence="1 2" key="1">
    <citation type="submission" date="2017-10" db="EMBL/GenBank/DDBJ databases">
        <title>Whole genome of Pedobacter ginsengisoli T01R-27 isolated from tomato rhizosphere.</title>
        <authorList>
            <person name="Weon H.-Y."/>
            <person name="Lee S.A."/>
            <person name="Sang M.K."/>
            <person name="Song J."/>
        </authorList>
    </citation>
    <scope>NUCLEOTIDE SEQUENCE [LARGE SCALE GENOMIC DNA]</scope>
    <source>
        <strain evidence="1 2">T01R-27</strain>
    </source>
</reference>